<dbReference type="InterPro" id="IPR007372">
    <property type="entry name" value="Lipid/polyisoprenoid-bd_YceI"/>
</dbReference>
<dbReference type="SUPFAM" id="SSF101874">
    <property type="entry name" value="YceI-like"/>
    <property type="match status" value="1"/>
</dbReference>
<dbReference type="InterPro" id="IPR036761">
    <property type="entry name" value="TTHA0802/YceI-like_sf"/>
</dbReference>
<dbReference type="PANTHER" id="PTHR34406:SF1">
    <property type="entry name" value="PROTEIN YCEI"/>
    <property type="match status" value="1"/>
</dbReference>
<dbReference type="OrthoDB" id="9811006at2"/>
<dbReference type="Proteomes" id="UP000184092">
    <property type="component" value="Unassembled WGS sequence"/>
</dbReference>
<sequence length="192" mass="21581">MKKITFIIATLFSATLLLAQTTWKSDPMHSKLQFSTVHHGISDIAGLFKIFEITTTAKKDDFSDASFELSTEVASINTEVEMRDNHLQSAEFFDVEKYPKMTFKSTSIKKIGKEKGKYKLTGNLTLHGITKPATINMWYRGTITNPQSKAIIAGFQFSGIIKRSDFNIGSKFPPPMISDEVKIKADSEFIKQ</sequence>
<feature type="chain" id="PRO_5012252313" evidence="1">
    <location>
        <begin position="20"/>
        <end position="192"/>
    </location>
</feature>
<feature type="domain" description="Lipid/polyisoprenoid-binding YceI-like" evidence="2">
    <location>
        <begin position="22"/>
        <end position="190"/>
    </location>
</feature>
<keyword evidence="1" id="KW-0732">Signal</keyword>
<dbReference type="EMBL" id="FRCL01000005">
    <property type="protein sequence ID" value="SHM57204.1"/>
    <property type="molecule type" value="Genomic_DNA"/>
</dbReference>
<feature type="signal peptide" evidence="1">
    <location>
        <begin position="1"/>
        <end position="19"/>
    </location>
</feature>
<evidence type="ECO:0000313" key="3">
    <source>
        <dbReference type="EMBL" id="SHM57204.1"/>
    </source>
</evidence>
<gene>
    <name evidence="3" type="ORF">SAMN05216269_105102</name>
</gene>
<evidence type="ECO:0000256" key="1">
    <source>
        <dbReference type="SAM" id="SignalP"/>
    </source>
</evidence>
<reference evidence="4" key="1">
    <citation type="submission" date="2016-11" db="EMBL/GenBank/DDBJ databases">
        <authorList>
            <person name="Varghese N."/>
            <person name="Submissions S."/>
        </authorList>
    </citation>
    <scope>NUCLEOTIDE SEQUENCE [LARGE SCALE GENOMIC DNA]</scope>
    <source>
        <strain evidence="4">CGMCC 1.2749</strain>
    </source>
</reference>
<organism evidence="3 4">
    <name type="scientific">Flavobacterium xinjiangense</name>
    <dbReference type="NCBI Taxonomy" id="178356"/>
    <lineage>
        <taxon>Bacteria</taxon>
        <taxon>Pseudomonadati</taxon>
        <taxon>Bacteroidota</taxon>
        <taxon>Flavobacteriia</taxon>
        <taxon>Flavobacteriales</taxon>
        <taxon>Flavobacteriaceae</taxon>
        <taxon>Flavobacterium</taxon>
    </lineage>
</organism>
<name>A0A1M7JW36_9FLAO</name>
<dbReference type="STRING" id="178356.SAMN05216269_105102"/>
<keyword evidence="4" id="KW-1185">Reference proteome</keyword>
<dbReference type="PANTHER" id="PTHR34406">
    <property type="entry name" value="PROTEIN YCEI"/>
    <property type="match status" value="1"/>
</dbReference>
<dbReference type="AlphaFoldDB" id="A0A1M7JW36"/>
<protein>
    <submittedName>
        <fullName evidence="3">Polyisoprenoid-binding protein YceI</fullName>
    </submittedName>
</protein>
<accession>A0A1M7JW36</accession>
<dbReference type="RefSeq" id="WP_073208012.1">
    <property type="nucleotide sequence ID" value="NZ_FRCL01000005.1"/>
</dbReference>
<dbReference type="Gene3D" id="2.40.128.110">
    <property type="entry name" value="Lipid/polyisoprenoid-binding, YceI-like"/>
    <property type="match status" value="1"/>
</dbReference>
<evidence type="ECO:0000313" key="4">
    <source>
        <dbReference type="Proteomes" id="UP000184092"/>
    </source>
</evidence>
<evidence type="ECO:0000259" key="2">
    <source>
        <dbReference type="SMART" id="SM00867"/>
    </source>
</evidence>
<dbReference type="SMART" id="SM00867">
    <property type="entry name" value="YceI"/>
    <property type="match status" value="1"/>
</dbReference>
<dbReference type="Pfam" id="PF04264">
    <property type="entry name" value="YceI"/>
    <property type="match status" value="1"/>
</dbReference>
<proteinExistence type="predicted"/>